<accession>A0A2T4VXY9</accession>
<comment type="caution">
    <text evidence="6">The sequence shown here is derived from an EMBL/GenBank/DDBJ whole genome shotgun (WGS) entry which is preliminary data.</text>
</comment>
<protein>
    <recommendedName>
        <fullName evidence="3">Flagellin</fullName>
    </recommendedName>
</protein>
<evidence type="ECO:0000313" key="7">
    <source>
        <dbReference type="Proteomes" id="UP000240811"/>
    </source>
</evidence>
<evidence type="ECO:0000256" key="2">
    <source>
        <dbReference type="ARBA" id="ARBA00023143"/>
    </source>
</evidence>
<dbReference type="SUPFAM" id="SSF64518">
    <property type="entry name" value="Phase 1 flagellin"/>
    <property type="match status" value="1"/>
</dbReference>
<feature type="domain" description="Flagellin C-terminal" evidence="5">
    <location>
        <begin position="271"/>
        <end position="352"/>
    </location>
</feature>
<dbReference type="InterPro" id="IPR046358">
    <property type="entry name" value="Flagellin_C"/>
</dbReference>
<evidence type="ECO:0000256" key="3">
    <source>
        <dbReference type="RuleBase" id="RU362073"/>
    </source>
</evidence>
<dbReference type="NCBIfam" id="NF004669">
    <property type="entry name" value="PRK06008.1"/>
    <property type="match status" value="1"/>
</dbReference>
<keyword evidence="6" id="KW-0282">Flagellum</keyword>
<dbReference type="GO" id="GO:0005576">
    <property type="term" value="C:extracellular region"/>
    <property type="evidence" value="ECO:0007669"/>
    <property type="project" value="UniProtKB-SubCell"/>
</dbReference>
<dbReference type="Pfam" id="PF00669">
    <property type="entry name" value="Flagellin_N"/>
    <property type="match status" value="1"/>
</dbReference>
<dbReference type="Gene3D" id="1.20.1330.10">
    <property type="entry name" value="f41 fragment of flagellin, N-terminal domain"/>
    <property type="match status" value="1"/>
</dbReference>
<feature type="domain" description="Flagellin N-terminal" evidence="4">
    <location>
        <begin position="20"/>
        <end position="142"/>
    </location>
</feature>
<dbReference type="InterPro" id="IPR001029">
    <property type="entry name" value="Flagellin_N"/>
</dbReference>
<sequence length="352" mass="40321">MKTTGVSTSSICNGIEIFTRQINNDIIQLRKEVVTGQHADVGMQLGSRVSQFLELNQEKQRITGMLDSNNLAKIRLSTSQASLENIDRVYQSLLENTVILHEDSNKFTIDRIENLVKDSLRSLTDVSNMKSGSEYLFAGINTLEKPFQDYFAKDSPAKKSFDQLLDNFLKDNSKVQQLEVSSMTDHQMSEFIDKLEKAFFDNDYWMQNWSKASNQNIQHHFNDVESRDISTNVNMYGIRRLSLFSVIGIEFLGKDLKPESRSVLNKKMTSILGKGLEDLNHNRALLGMSEQRIDKEDVFLQNKKSIMEICIVKSVGVDHYKTSIKLDDLVNKVDIAYMITAKMRKLSFLNYL</sequence>
<dbReference type="EMBL" id="PSQJ01000002">
    <property type="protein sequence ID" value="PTL86638.1"/>
    <property type="molecule type" value="Genomic_DNA"/>
</dbReference>
<gene>
    <name evidence="6" type="ORF">C4617_02140</name>
</gene>
<dbReference type="Pfam" id="PF00700">
    <property type="entry name" value="Flagellin_C"/>
    <property type="match status" value="1"/>
</dbReference>
<keyword evidence="6" id="KW-0969">Cilium</keyword>
<comment type="similarity">
    <text evidence="1 3">Belongs to the bacterial flagellin family.</text>
</comment>
<keyword evidence="6" id="KW-0966">Cell projection</keyword>
<evidence type="ECO:0000313" key="6">
    <source>
        <dbReference type="EMBL" id="PTL86638.1"/>
    </source>
</evidence>
<evidence type="ECO:0000256" key="1">
    <source>
        <dbReference type="ARBA" id="ARBA00005709"/>
    </source>
</evidence>
<dbReference type="GO" id="GO:0005198">
    <property type="term" value="F:structural molecule activity"/>
    <property type="evidence" value="ECO:0007669"/>
    <property type="project" value="UniProtKB-UniRule"/>
</dbReference>
<reference evidence="7" key="1">
    <citation type="submission" date="2018-02" db="EMBL/GenBank/DDBJ databases">
        <title>Genome sequence of Candidatus Liberibacter europaeus.</title>
        <authorList>
            <person name="Frampton R.A."/>
            <person name="Thompson S.M."/>
            <person name="David C."/>
            <person name="Addison S.M."/>
            <person name="Smith G.R."/>
        </authorList>
    </citation>
    <scope>NUCLEOTIDE SEQUENCE [LARGE SCALE GENOMIC DNA]</scope>
</reference>
<proteinExistence type="inferred from homology"/>
<dbReference type="Proteomes" id="UP000240811">
    <property type="component" value="Unassembled WGS sequence"/>
</dbReference>
<comment type="subcellular location">
    <subcellularLocation>
        <location evidence="3">Secreted</location>
    </subcellularLocation>
    <subcellularLocation>
        <location evidence="3">Bacterial flagellum</location>
    </subcellularLocation>
</comment>
<name>A0A2T4VXY9_9HYPH</name>
<dbReference type="AlphaFoldDB" id="A0A2T4VXY9"/>
<organism evidence="6 7">
    <name type="scientific">Candidatus Liberibacter europaeus</name>
    <dbReference type="NCBI Taxonomy" id="744859"/>
    <lineage>
        <taxon>Bacteria</taxon>
        <taxon>Pseudomonadati</taxon>
        <taxon>Pseudomonadota</taxon>
        <taxon>Alphaproteobacteria</taxon>
        <taxon>Hyphomicrobiales</taxon>
        <taxon>Rhizobiaceae</taxon>
        <taxon>Liberibacter</taxon>
    </lineage>
</organism>
<evidence type="ECO:0000259" key="4">
    <source>
        <dbReference type="Pfam" id="PF00669"/>
    </source>
</evidence>
<evidence type="ECO:0000259" key="5">
    <source>
        <dbReference type="Pfam" id="PF00700"/>
    </source>
</evidence>
<comment type="function">
    <text evidence="3">Flagellin is the subunit protein which polymerizes to form the filaments of bacterial flagella.</text>
</comment>
<keyword evidence="2 3" id="KW-0975">Bacterial flagellum</keyword>
<dbReference type="GO" id="GO:0009288">
    <property type="term" value="C:bacterial-type flagellum"/>
    <property type="evidence" value="ECO:0007669"/>
    <property type="project" value="UniProtKB-SubCell"/>
</dbReference>
<keyword evidence="3" id="KW-0964">Secreted</keyword>